<proteinExistence type="predicted"/>
<dbReference type="Proteomes" id="UP000447873">
    <property type="component" value="Unassembled WGS sequence"/>
</dbReference>
<protein>
    <submittedName>
        <fullName evidence="1">Uncharacterized protein</fullName>
    </submittedName>
</protein>
<organism evidence="1 2">
    <name type="scientific">Venturia inaequalis</name>
    <name type="common">Apple scab fungus</name>
    <dbReference type="NCBI Taxonomy" id="5025"/>
    <lineage>
        <taxon>Eukaryota</taxon>
        <taxon>Fungi</taxon>
        <taxon>Dikarya</taxon>
        <taxon>Ascomycota</taxon>
        <taxon>Pezizomycotina</taxon>
        <taxon>Dothideomycetes</taxon>
        <taxon>Pleosporomycetidae</taxon>
        <taxon>Venturiales</taxon>
        <taxon>Venturiaceae</taxon>
        <taxon>Venturia</taxon>
    </lineage>
</organism>
<comment type="caution">
    <text evidence="1">The sequence shown here is derived from an EMBL/GenBank/DDBJ whole genome shotgun (WGS) entry which is preliminary data.</text>
</comment>
<sequence>MELMKPVWVVPRVNDIVGAETVANDIIARGADAIAISKSVEEGDKVAKGVVDHYSHNDPVASPYILVICP</sequence>
<accession>A0A8H3V1L6</accession>
<evidence type="ECO:0000313" key="2">
    <source>
        <dbReference type="Proteomes" id="UP000447873"/>
    </source>
</evidence>
<reference evidence="1 2" key="1">
    <citation type="submission" date="2018-12" db="EMBL/GenBank/DDBJ databases">
        <title>Venturia inaequalis Genome Resource.</title>
        <authorList>
            <person name="Lichtner F.J."/>
        </authorList>
    </citation>
    <scope>NUCLEOTIDE SEQUENCE [LARGE SCALE GENOMIC DNA]</scope>
    <source>
        <strain evidence="1 2">120213</strain>
    </source>
</reference>
<gene>
    <name evidence="1" type="ORF">EG328_000840</name>
</gene>
<evidence type="ECO:0000313" key="1">
    <source>
        <dbReference type="EMBL" id="KAE9979513.1"/>
    </source>
</evidence>
<dbReference type="AlphaFoldDB" id="A0A8H3V1L6"/>
<dbReference type="EMBL" id="WNWS01000117">
    <property type="protein sequence ID" value="KAE9979513.1"/>
    <property type="molecule type" value="Genomic_DNA"/>
</dbReference>
<name>A0A8H3V1L6_VENIN</name>